<dbReference type="OrthoDB" id="4447at2759"/>
<feature type="compositionally biased region" description="Acidic residues" evidence="2">
    <location>
        <begin position="500"/>
        <end position="533"/>
    </location>
</feature>
<dbReference type="SMART" id="SM00960">
    <property type="entry name" value="Robl_LC7"/>
    <property type="match status" value="1"/>
</dbReference>
<evidence type="ECO:0000313" key="4">
    <source>
        <dbReference type="EMBL" id="KAG6370868.1"/>
    </source>
</evidence>
<evidence type="ECO:0000313" key="5">
    <source>
        <dbReference type="Proteomes" id="UP000683000"/>
    </source>
</evidence>
<dbReference type="SUPFAM" id="SSF103196">
    <property type="entry name" value="Roadblock/LC7 domain"/>
    <property type="match status" value="1"/>
</dbReference>
<dbReference type="InterPro" id="IPR015915">
    <property type="entry name" value="Kelch-typ_b-propeller"/>
</dbReference>
<evidence type="ECO:0000256" key="1">
    <source>
        <dbReference type="ARBA" id="ARBA00007191"/>
    </source>
</evidence>
<dbReference type="InterPro" id="IPR052588">
    <property type="entry name" value="Kelch_domain_protein"/>
</dbReference>
<comment type="similarity">
    <text evidence="1">Belongs to the GAMAD family.</text>
</comment>
<reference evidence="4" key="1">
    <citation type="submission" date="2021-03" db="EMBL/GenBank/DDBJ databases">
        <title>Evolutionary innovations through gain and loss of genes in the ectomycorrhizal Boletales.</title>
        <authorList>
            <person name="Wu G."/>
            <person name="Miyauchi S."/>
            <person name="Morin E."/>
            <person name="Yang Z.-L."/>
            <person name="Xu J."/>
            <person name="Martin F.M."/>
        </authorList>
    </citation>
    <scope>NUCLEOTIDE SEQUENCE</scope>
    <source>
        <strain evidence="4">BR01</strain>
    </source>
</reference>
<comment type="caution">
    <text evidence="4">The sequence shown here is derived from an EMBL/GenBank/DDBJ whole genome shotgun (WGS) entry which is preliminary data.</text>
</comment>
<feature type="domain" description="Roadblock/LAMTOR2" evidence="3">
    <location>
        <begin position="765"/>
        <end position="862"/>
    </location>
</feature>
<dbReference type="Gene3D" id="2.120.10.80">
    <property type="entry name" value="Kelch-type beta propeller"/>
    <property type="match status" value="2"/>
</dbReference>
<organism evidence="4 5">
    <name type="scientific">Boletus reticuloceps</name>
    <dbReference type="NCBI Taxonomy" id="495285"/>
    <lineage>
        <taxon>Eukaryota</taxon>
        <taxon>Fungi</taxon>
        <taxon>Dikarya</taxon>
        <taxon>Basidiomycota</taxon>
        <taxon>Agaricomycotina</taxon>
        <taxon>Agaricomycetes</taxon>
        <taxon>Agaricomycetidae</taxon>
        <taxon>Boletales</taxon>
        <taxon>Boletineae</taxon>
        <taxon>Boletaceae</taxon>
        <taxon>Boletoideae</taxon>
        <taxon>Boletus</taxon>
    </lineage>
</organism>
<dbReference type="Gene3D" id="3.30.450.30">
    <property type="entry name" value="Dynein light chain 2a, cytoplasmic"/>
    <property type="match status" value="1"/>
</dbReference>
<dbReference type="PANTHER" id="PTHR46063">
    <property type="entry name" value="KELCH DOMAIN-CONTAINING PROTEIN"/>
    <property type="match status" value="1"/>
</dbReference>
<feature type="compositionally biased region" description="Acidic residues" evidence="2">
    <location>
        <begin position="405"/>
        <end position="415"/>
    </location>
</feature>
<gene>
    <name evidence="4" type="ORF">JVT61DRAFT_10890</name>
</gene>
<evidence type="ECO:0000256" key="2">
    <source>
        <dbReference type="SAM" id="MobiDB-lite"/>
    </source>
</evidence>
<feature type="compositionally biased region" description="Basic residues" evidence="2">
    <location>
        <begin position="378"/>
        <end position="391"/>
    </location>
</feature>
<feature type="region of interest" description="Disordered" evidence="2">
    <location>
        <begin position="716"/>
        <end position="757"/>
    </location>
</feature>
<protein>
    <submittedName>
        <fullName evidence="4">Galactose oxidase</fullName>
    </submittedName>
</protein>
<accession>A0A8I3A3W4</accession>
<feature type="region of interest" description="Disordered" evidence="2">
    <location>
        <begin position="1"/>
        <end position="50"/>
    </location>
</feature>
<dbReference type="Pfam" id="PF24681">
    <property type="entry name" value="Kelch_KLHDC2_KLHL20_DRC7"/>
    <property type="match status" value="1"/>
</dbReference>
<feature type="compositionally biased region" description="Acidic residues" evidence="2">
    <location>
        <begin position="558"/>
        <end position="567"/>
    </location>
</feature>
<dbReference type="AlphaFoldDB" id="A0A8I3A3W4"/>
<feature type="region of interest" description="Disordered" evidence="2">
    <location>
        <begin position="378"/>
        <end position="442"/>
    </location>
</feature>
<feature type="compositionally biased region" description="Basic residues" evidence="2">
    <location>
        <begin position="14"/>
        <end position="38"/>
    </location>
</feature>
<dbReference type="EMBL" id="JAGFBS010000043">
    <property type="protein sequence ID" value="KAG6370868.1"/>
    <property type="molecule type" value="Genomic_DNA"/>
</dbReference>
<dbReference type="PANTHER" id="PTHR46063:SF1">
    <property type="entry name" value="KELCH DOMAIN-CONTAINING PROTEIN 4"/>
    <property type="match status" value="1"/>
</dbReference>
<evidence type="ECO:0000259" key="3">
    <source>
        <dbReference type="SMART" id="SM00960"/>
    </source>
</evidence>
<dbReference type="Proteomes" id="UP000683000">
    <property type="component" value="Unassembled WGS sequence"/>
</dbReference>
<sequence length="866" mass="96936">MAKGKPGAASSKKAAAKAQKKAKATQKTTRKEKRKATKSQRDNHDQDDGDQDLEDILEQLRQEWEAAHTVTEELVEGPPSRRVNATLTACPNGNHIWCIGGEYFSEDGKAYFYNDVFRYSPDKDEWRKFVSQTCPGPRSAHSVVASPAGGGKLYLFGGEFSSLYQNSFHHYRDFWVFDIPTHTWERIETKARPSARSGHRMTIWKHFIVLFGGFYDPGYRTQYLNDTWIFDTQEYKWRQIEFKEPERKPSPRSGFSLLPTTDGIVLHGGYCKEYTKGKRPVGVILDDTWFLKMTLSPSLPSPLVLKWEKRKTPSSTHKPTARAGCTMALWSAKGTGVMFGGVTDEEQGDEGLESEFWNDLYGYQLGGNGRWIAMHLKKPKTKSGSGKKKQAKASGAILSTQDLNDHEEEDGEDGETQTRSPITTRPKQEDEIDSDDPNLTRPVPRYNAMLAVLRNTLYIYGGIFELGTREYTLDDFYTLQLDKLERFVCLKPSGVVIPTEAEESSDEEGESGEEGSDDDEDEDDEDSEGETTESEEKRSGKERGKGKEKKENRRKAEESEDEVEADVDATAKPEPETGGEAGKQGDLRAQATAFMGVSVKDATRSAEDVISTPVPGETLAMFYSRSRMFPLSISPLTETNVCLSIGEYWAQKAHQDLASDNRGKQLRRDGFGLAEARYRESVQYWSGSWSSHVLLVEYKPVLEEVEKILAEAGLDEDEMKMQGARDTAGQSRNPTPTTPERSSSTFTSTSGTLTAHGHAAMPPELEQTLALLSSHRSVLGYLLLSRGDQVSIIRHSGVVFEGEQGRKYASVIGRIVENVQAGLEEISGEENDGDHIRFMRIRTKRHELMISPDDRFLLAVLHDPAT</sequence>
<feature type="compositionally biased region" description="Low complexity" evidence="2">
    <location>
        <begin position="1"/>
        <end position="13"/>
    </location>
</feature>
<keyword evidence="5" id="KW-1185">Reference proteome</keyword>
<proteinExistence type="inferred from homology"/>
<dbReference type="InterPro" id="IPR004942">
    <property type="entry name" value="Roadblock/LAMTOR2_dom"/>
</dbReference>
<feature type="compositionally biased region" description="Basic and acidic residues" evidence="2">
    <location>
        <begin position="534"/>
        <end position="557"/>
    </location>
</feature>
<feature type="region of interest" description="Disordered" evidence="2">
    <location>
        <begin position="498"/>
        <end position="587"/>
    </location>
</feature>
<feature type="compositionally biased region" description="Low complexity" evidence="2">
    <location>
        <begin position="734"/>
        <end position="754"/>
    </location>
</feature>
<name>A0A8I3A3W4_9AGAM</name>
<dbReference type="SUPFAM" id="SSF117281">
    <property type="entry name" value="Kelch motif"/>
    <property type="match status" value="1"/>
</dbReference>